<dbReference type="Proteomes" id="UP001497493">
    <property type="component" value="Chromosome"/>
</dbReference>
<gene>
    <name evidence="1" type="ORF">MECH1_V1_0373</name>
</gene>
<evidence type="ECO:0000313" key="1">
    <source>
        <dbReference type="EMBL" id="CAL1239149.1"/>
    </source>
</evidence>
<reference evidence="1 2" key="1">
    <citation type="submission" date="2024-04" db="EMBL/GenBank/DDBJ databases">
        <authorList>
            <person name="Cremers G."/>
        </authorList>
    </citation>
    <scope>NUCLEOTIDE SEQUENCE [LARGE SCALE GENOMIC DNA]</scope>
    <source>
        <strain evidence="1">MeCH1-AG</strain>
    </source>
</reference>
<keyword evidence="2" id="KW-1185">Reference proteome</keyword>
<sequence length="67" mass="7398">MPLARVVAGRRSRRKAWGGPSRRMGPALGAAKGFDYPTYSGSTKLINKLVLFSISYEFNFLYGLDAL</sequence>
<evidence type="ECO:0000313" key="2">
    <source>
        <dbReference type="Proteomes" id="UP001497493"/>
    </source>
</evidence>
<accession>A0ABP1C4T3</accession>
<name>A0ABP1C4T3_9GAMM</name>
<organism evidence="1 2">
    <name type="scientific">Candidatus Methylocalor cossyra</name>
    <dbReference type="NCBI Taxonomy" id="3108543"/>
    <lineage>
        <taxon>Bacteria</taxon>
        <taxon>Pseudomonadati</taxon>
        <taxon>Pseudomonadota</taxon>
        <taxon>Gammaproteobacteria</taxon>
        <taxon>Methylococcales</taxon>
        <taxon>Methylococcaceae</taxon>
        <taxon>Candidatus Methylocalor</taxon>
    </lineage>
</organism>
<proteinExistence type="predicted"/>
<protein>
    <submittedName>
        <fullName evidence="1">Uncharacterized protein</fullName>
    </submittedName>
</protein>
<dbReference type="EMBL" id="OZ026884">
    <property type="protein sequence ID" value="CAL1239149.1"/>
    <property type="molecule type" value="Genomic_DNA"/>
</dbReference>